<dbReference type="InterPro" id="IPR037026">
    <property type="entry name" value="Vgr_OB-fold_dom_sf"/>
</dbReference>
<dbReference type="InterPro" id="IPR018769">
    <property type="entry name" value="VgrG2_DUF2345"/>
</dbReference>
<dbReference type="SUPFAM" id="SSF69349">
    <property type="entry name" value="Phage fibre proteins"/>
    <property type="match status" value="1"/>
</dbReference>
<dbReference type="PANTHER" id="PTHR32305:SF15">
    <property type="entry name" value="PROTEIN RHSA-RELATED"/>
    <property type="match status" value="1"/>
</dbReference>
<organism evidence="8 9">
    <name type="scientific">Variovorax humicola</name>
    <dbReference type="NCBI Taxonomy" id="1769758"/>
    <lineage>
        <taxon>Bacteria</taxon>
        <taxon>Pseudomonadati</taxon>
        <taxon>Pseudomonadota</taxon>
        <taxon>Betaproteobacteria</taxon>
        <taxon>Burkholderiales</taxon>
        <taxon>Comamonadaceae</taxon>
        <taxon>Variovorax</taxon>
    </lineage>
</organism>
<dbReference type="Pfam" id="PF05954">
    <property type="entry name" value="Phage_GPD"/>
    <property type="match status" value="1"/>
</dbReference>
<comment type="subcellular location">
    <subcellularLocation>
        <location evidence="1">Secreted</location>
    </subcellularLocation>
</comment>
<sequence length="896" mass="97504">MLNSHTLFIESSAIPVFQGRLVLEPVRLSGREGLNSLFEYELLLKTPDDLNLGASGAADWNVDDFIGREISCSIQLDGSGEFIPGVVGASVDHVGAGVRQINALITDAALWGEEGRHVQYRLTLRPWLHLATLTTDCRIFQNKTVVDVLDELLGAYSFPVEKRLYGLEGAAAGFYSQRDYQAQYNESDFAFFSRLCQEWGISYHFEHSEGKHRLVLGDAMAAYRENGSQAYRQVEYHAPGWKVDAEYIHSFVARHQLTSGRYTTRDYDYTRPRADLTQSRSEPRATGQAVGEVYQWHDGKSGSHYAQPKAGSAEANDPHDEGRQFALLRMQALRTHGARAQASGNLRGMVPGCTFKLAKHPREKANAEYLILDTTFLIEDVAQDSQIGDAAPSRSQQWKVQVDFTAHPVKEPLRPEFTQPKPYVRGPQSALVVGPEGQNLWTDHLGRIKVQFPWDRVGEKNQHATCWVRVSSEWAGNQLGGMHIPRIGQEVIISFMEGDPDLPVCTGRLYNQNNLPPWALPGQSALSGLRSRELAEDGGGNSAAGRSNHLALDDTAGKIQAQLKSDYQSSSLSLGHITRIEDNAGRKDARGEGAELRTDGHGAVRAAKGLLITTDGRSSAVGGALSRDELVSCLEKALAIAKDLAKAADQCQAGSRETLPQQHLSDAVDALGHGTGPESNSKGNVLGGQPVLAFSGAAGIASATPRDHVQYAGLNIDTVAGHNQQHYADQSILHTAGQDIEQVTVRGDIRSIANKGKLIQQAQHNSVEITGQKTVTLTSTEEDVIVRAKNSITMALEDGTYLRLANGQVLFGMNGQFKVMSAGRLFTGPSTLPVELPEFNRIDQAQQIKLHNIAGKSEVAAQRDFKIVKSEGGSIGDKSGGDALSKLKTDQPFDIG</sequence>
<comment type="similarity">
    <text evidence="2">Belongs to the VgrG protein family.</text>
</comment>
<evidence type="ECO:0000259" key="7">
    <source>
        <dbReference type="Pfam" id="PF13296"/>
    </source>
</evidence>
<evidence type="ECO:0000256" key="2">
    <source>
        <dbReference type="ARBA" id="ARBA00005558"/>
    </source>
</evidence>
<proteinExistence type="inferred from homology"/>
<dbReference type="EMBL" id="JBBKZV010000012">
    <property type="protein sequence ID" value="MEJ8824235.1"/>
    <property type="molecule type" value="Genomic_DNA"/>
</dbReference>
<feature type="region of interest" description="Disordered" evidence="4">
    <location>
        <begin position="297"/>
        <end position="319"/>
    </location>
</feature>
<dbReference type="InterPro" id="IPR050708">
    <property type="entry name" value="T6SS_VgrG/RHS"/>
</dbReference>
<comment type="caution">
    <text evidence="8">The sequence shown here is derived from an EMBL/GenBank/DDBJ whole genome shotgun (WGS) entry which is preliminary data.</text>
</comment>
<dbReference type="SUPFAM" id="SSF69255">
    <property type="entry name" value="gp5 N-terminal domain-like"/>
    <property type="match status" value="1"/>
</dbReference>
<evidence type="ECO:0000313" key="9">
    <source>
        <dbReference type="Proteomes" id="UP001363010"/>
    </source>
</evidence>
<dbReference type="Pfam" id="PF13296">
    <property type="entry name" value="T6SS_Vgr"/>
    <property type="match status" value="1"/>
</dbReference>
<reference evidence="8 9" key="1">
    <citation type="submission" date="2024-03" db="EMBL/GenBank/DDBJ databases">
        <title>Novel species of the genus Variovorax.</title>
        <authorList>
            <person name="Liu Q."/>
            <person name="Xin Y.-H."/>
        </authorList>
    </citation>
    <scope>NUCLEOTIDE SEQUENCE [LARGE SCALE GENOMIC DNA]</scope>
    <source>
        <strain evidence="8 9">KACC 18501</strain>
    </source>
</reference>
<evidence type="ECO:0000256" key="1">
    <source>
        <dbReference type="ARBA" id="ARBA00004613"/>
    </source>
</evidence>
<evidence type="ECO:0000256" key="3">
    <source>
        <dbReference type="ARBA" id="ARBA00022525"/>
    </source>
</evidence>
<dbReference type="InterPro" id="IPR028244">
    <property type="entry name" value="T6SS_Rhs_Vgr_dom"/>
</dbReference>
<protein>
    <submittedName>
        <fullName evidence="8">Type VI secretion system tip protein TssI/VgrG</fullName>
    </submittedName>
</protein>
<evidence type="ECO:0000259" key="6">
    <source>
        <dbReference type="Pfam" id="PF10106"/>
    </source>
</evidence>
<feature type="region of interest" description="Disordered" evidence="4">
    <location>
        <begin position="871"/>
        <end position="896"/>
    </location>
</feature>
<dbReference type="InterPro" id="IPR006531">
    <property type="entry name" value="Gp5/Vgr_OB"/>
</dbReference>
<feature type="domain" description="DUF2345" evidence="6">
    <location>
        <begin position="688"/>
        <end position="830"/>
    </location>
</feature>
<dbReference type="NCBIfam" id="TIGR01646">
    <property type="entry name" value="vgr_GE"/>
    <property type="match status" value="1"/>
</dbReference>
<evidence type="ECO:0000256" key="4">
    <source>
        <dbReference type="SAM" id="MobiDB-lite"/>
    </source>
</evidence>
<dbReference type="InterPro" id="IPR006533">
    <property type="entry name" value="T6SS_Vgr_RhsGE"/>
</dbReference>
<dbReference type="Gene3D" id="2.40.50.230">
    <property type="entry name" value="Gp5 N-terminal domain"/>
    <property type="match status" value="1"/>
</dbReference>
<dbReference type="RefSeq" id="WP_340365269.1">
    <property type="nucleotide sequence ID" value="NZ_JBBKZV010000012.1"/>
</dbReference>
<evidence type="ECO:0000259" key="5">
    <source>
        <dbReference type="Pfam" id="PF04717"/>
    </source>
</evidence>
<feature type="domain" description="Gp5/Type VI secretion system Vgr protein OB-fold" evidence="5">
    <location>
        <begin position="442"/>
        <end position="510"/>
    </location>
</feature>
<feature type="domain" description="Putative type VI secretion system Rhs element associated Vgr" evidence="7">
    <location>
        <begin position="544"/>
        <end position="648"/>
    </location>
</feature>
<dbReference type="Pfam" id="PF10106">
    <property type="entry name" value="DUF2345"/>
    <property type="match status" value="1"/>
</dbReference>
<evidence type="ECO:0000313" key="8">
    <source>
        <dbReference type="EMBL" id="MEJ8824235.1"/>
    </source>
</evidence>
<dbReference type="Gene3D" id="3.55.50.10">
    <property type="entry name" value="Baseplate protein-like domains"/>
    <property type="match status" value="1"/>
</dbReference>
<dbReference type="InterPro" id="IPR017847">
    <property type="entry name" value="T6SS_RhsGE_Vgr_subset"/>
</dbReference>
<dbReference type="Gene3D" id="2.30.110.50">
    <property type="match status" value="1"/>
</dbReference>
<feature type="compositionally biased region" description="Basic and acidic residues" evidence="4">
    <location>
        <begin position="885"/>
        <end position="896"/>
    </location>
</feature>
<dbReference type="PANTHER" id="PTHR32305">
    <property type="match status" value="1"/>
</dbReference>
<dbReference type="Proteomes" id="UP001363010">
    <property type="component" value="Unassembled WGS sequence"/>
</dbReference>
<dbReference type="SUPFAM" id="SSF69279">
    <property type="entry name" value="Phage tail proteins"/>
    <property type="match status" value="2"/>
</dbReference>
<keyword evidence="9" id="KW-1185">Reference proteome</keyword>
<keyword evidence="3" id="KW-0964">Secreted</keyword>
<dbReference type="Pfam" id="PF04717">
    <property type="entry name" value="Phage_base_V"/>
    <property type="match status" value="1"/>
</dbReference>
<gene>
    <name evidence="8" type="primary">tssI</name>
    <name evidence="8" type="ORF">WKW80_19720</name>
</gene>
<dbReference type="Gene3D" id="4.10.220.110">
    <property type="match status" value="1"/>
</dbReference>
<name>A0ABU8W2X2_9BURK</name>
<dbReference type="NCBIfam" id="TIGR03361">
    <property type="entry name" value="VI_Rhs_Vgr"/>
    <property type="match status" value="1"/>
</dbReference>
<accession>A0ABU8W2X2</accession>